<accession>A1AVG8</accession>
<evidence type="ECO:0000313" key="1">
    <source>
        <dbReference type="EMBL" id="ABL01925.1"/>
    </source>
</evidence>
<sequence>MGYLLILSRKLEKKMSKPIIENNYSLTNFEYAVYRCELVSKSQTHLVAFKNGCSEITSELDMEVASIFANLDSYININLNNILSKFLSDKTKSFVLADDELKLLAVLRLENNSEITAKMDEYGKRKDC</sequence>
<dbReference type="KEGG" id="rma:Rmag_0130"/>
<dbReference type="EMBL" id="CP000488">
    <property type="protein sequence ID" value="ABL01925.1"/>
    <property type="molecule type" value="Genomic_DNA"/>
</dbReference>
<dbReference type="Proteomes" id="UP000002587">
    <property type="component" value="Chromosome"/>
</dbReference>
<name>A1AVG8_RUTMC</name>
<protein>
    <submittedName>
        <fullName evidence="1">Uncharacterized protein</fullName>
    </submittedName>
</protein>
<dbReference type="HOGENOM" id="CLU_1957961_0_0_6"/>
<organism evidence="1 2">
    <name type="scientific">Ruthia magnifica subsp. Calyptogena magnifica</name>
    <dbReference type="NCBI Taxonomy" id="413404"/>
    <lineage>
        <taxon>Bacteria</taxon>
        <taxon>Pseudomonadati</taxon>
        <taxon>Pseudomonadota</taxon>
        <taxon>Gammaproteobacteria</taxon>
        <taxon>Candidatus Pseudothioglobaceae</taxon>
        <taxon>Candidatus Ruthturnera</taxon>
    </lineage>
</organism>
<dbReference type="AlphaFoldDB" id="A1AVG8"/>
<evidence type="ECO:0000313" key="2">
    <source>
        <dbReference type="Proteomes" id="UP000002587"/>
    </source>
</evidence>
<gene>
    <name evidence="1" type="ordered locus">Rmag_0130</name>
</gene>
<reference evidence="1 2" key="1">
    <citation type="journal article" date="2007" name="Science">
        <title>The Calyptogena magnifica chemoautotrophic symbiont genome.</title>
        <authorList>
            <person name="Newton I.L.G."/>
            <person name="Woyke T."/>
            <person name="Auchtung T.A."/>
            <person name="Dilly G.F."/>
            <person name="Dutton R.J."/>
            <person name="Fisher M.C."/>
            <person name="Fontanez K.M."/>
            <person name="Lau E."/>
            <person name="Stewart F.J."/>
            <person name="Richardson P.M."/>
            <person name="Barry K.W."/>
            <person name="Saunders E."/>
            <person name="Detter J.C."/>
            <person name="Wu D."/>
            <person name="Eisen J.A."/>
            <person name="Cavanaugh C.M."/>
        </authorList>
    </citation>
    <scope>NUCLEOTIDE SEQUENCE [LARGE SCALE GENOMIC DNA]</scope>
    <source>
        <strain evidence="1 2">Cm</strain>
    </source>
</reference>
<proteinExistence type="predicted"/>
<keyword evidence="2" id="KW-1185">Reference proteome</keyword>